<proteinExistence type="predicted"/>
<feature type="compositionally biased region" description="Acidic residues" evidence="1">
    <location>
        <begin position="450"/>
        <end position="461"/>
    </location>
</feature>
<dbReference type="Proteomes" id="UP001567538">
    <property type="component" value="Unassembled WGS sequence"/>
</dbReference>
<feature type="compositionally biased region" description="Low complexity" evidence="1">
    <location>
        <begin position="671"/>
        <end position="680"/>
    </location>
</feature>
<protein>
    <submittedName>
        <fullName evidence="2">Dentin sialophosphoprotein-like</fullName>
    </submittedName>
</protein>
<feature type="region of interest" description="Disordered" evidence="1">
    <location>
        <begin position="59"/>
        <end position="91"/>
    </location>
</feature>
<name>A0ABD1GX35_SALDI</name>
<feature type="compositionally biased region" description="Polar residues" evidence="1">
    <location>
        <begin position="466"/>
        <end position="478"/>
    </location>
</feature>
<feature type="compositionally biased region" description="Basic and acidic residues" evidence="1">
    <location>
        <begin position="554"/>
        <end position="563"/>
    </location>
</feature>
<feature type="compositionally biased region" description="Polar residues" evidence="1">
    <location>
        <begin position="350"/>
        <end position="362"/>
    </location>
</feature>
<gene>
    <name evidence="2" type="ORF">AAHA92_23836</name>
</gene>
<feature type="compositionally biased region" description="Polar residues" evidence="1">
    <location>
        <begin position="570"/>
        <end position="588"/>
    </location>
</feature>
<keyword evidence="3" id="KW-1185">Reference proteome</keyword>
<feature type="compositionally biased region" description="Basic and acidic residues" evidence="1">
    <location>
        <begin position="257"/>
        <end position="272"/>
    </location>
</feature>
<feature type="compositionally biased region" description="Acidic residues" evidence="1">
    <location>
        <begin position="151"/>
        <end position="164"/>
    </location>
</feature>
<feature type="compositionally biased region" description="Acidic residues" evidence="1">
    <location>
        <begin position="589"/>
        <end position="598"/>
    </location>
</feature>
<feature type="compositionally biased region" description="Basic and acidic residues" evidence="1">
    <location>
        <begin position="60"/>
        <end position="69"/>
    </location>
</feature>
<feature type="compositionally biased region" description="Acidic residues" evidence="1">
    <location>
        <begin position="331"/>
        <end position="345"/>
    </location>
</feature>
<comment type="caution">
    <text evidence="2">The sequence shown here is derived from an EMBL/GenBank/DDBJ whole genome shotgun (WGS) entry which is preliminary data.</text>
</comment>
<feature type="compositionally biased region" description="Basic and acidic residues" evidence="1">
    <location>
        <begin position="233"/>
        <end position="243"/>
    </location>
</feature>
<dbReference type="PANTHER" id="PTHR33621:SF2">
    <property type="entry name" value="RIBOSOMAL L1 DOMAIN-CONTAINING PROTEIN"/>
    <property type="match status" value="1"/>
</dbReference>
<reference evidence="2 3" key="1">
    <citation type="submission" date="2024-06" db="EMBL/GenBank/DDBJ databases">
        <title>A chromosome level genome sequence of Diviner's sage (Salvia divinorum).</title>
        <authorList>
            <person name="Ford S.A."/>
            <person name="Ro D.-K."/>
            <person name="Ness R.W."/>
            <person name="Phillips M.A."/>
        </authorList>
    </citation>
    <scope>NUCLEOTIDE SEQUENCE [LARGE SCALE GENOMIC DNA]</scope>
    <source>
        <strain evidence="2">SAF-2024a</strain>
        <tissue evidence="2">Leaf</tissue>
    </source>
</reference>
<evidence type="ECO:0000313" key="2">
    <source>
        <dbReference type="EMBL" id="KAL1547346.1"/>
    </source>
</evidence>
<feature type="region of interest" description="Disordered" evidence="1">
    <location>
        <begin position="140"/>
        <end position="173"/>
    </location>
</feature>
<feature type="compositionally biased region" description="Polar residues" evidence="1">
    <location>
        <begin position="522"/>
        <end position="533"/>
    </location>
</feature>
<feature type="region of interest" description="Disordered" evidence="1">
    <location>
        <begin position="223"/>
        <end position="288"/>
    </location>
</feature>
<feature type="compositionally biased region" description="Acidic residues" evidence="1">
    <location>
        <begin position="273"/>
        <end position="288"/>
    </location>
</feature>
<evidence type="ECO:0000313" key="3">
    <source>
        <dbReference type="Proteomes" id="UP001567538"/>
    </source>
</evidence>
<dbReference type="EMBL" id="JBEAFC010000008">
    <property type="protein sequence ID" value="KAL1547346.1"/>
    <property type="molecule type" value="Genomic_DNA"/>
</dbReference>
<dbReference type="PANTHER" id="PTHR33621">
    <property type="entry name" value="ASPARTIC/GLUTAMIC ACID-RICH PROTEIN"/>
    <property type="match status" value="1"/>
</dbReference>
<feature type="compositionally biased region" description="Polar residues" evidence="1">
    <location>
        <begin position="389"/>
        <end position="411"/>
    </location>
</feature>
<feature type="region of interest" description="Disordered" evidence="1">
    <location>
        <begin position="660"/>
        <end position="714"/>
    </location>
</feature>
<feature type="compositionally biased region" description="Acidic residues" evidence="1">
    <location>
        <begin position="363"/>
        <end position="374"/>
    </location>
</feature>
<feature type="compositionally biased region" description="Polar residues" evidence="1">
    <location>
        <begin position="619"/>
        <end position="632"/>
    </location>
</feature>
<evidence type="ECO:0000256" key="1">
    <source>
        <dbReference type="SAM" id="MobiDB-lite"/>
    </source>
</evidence>
<accession>A0ABD1GX35</accession>
<feature type="region of interest" description="Disordered" evidence="1">
    <location>
        <begin position="312"/>
        <end position="647"/>
    </location>
</feature>
<feature type="compositionally biased region" description="Acidic residues" evidence="1">
    <location>
        <begin position="428"/>
        <end position="438"/>
    </location>
</feature>
<sequence>MDFHSLSRRELQALCKTNKIPANVTNVAMADSLKALEIVEGVDEVLQACKSGIYQSSIDPRSRTTRQKDVLLTPAQSGAASRRRRAAKEDSTLKQVYGTRRSARLAEKSAKLLQGVTLFSKKDLFTDDVQDLQMNLEESLDGSVEVSGVTDVEESESKDEEQVESSDKQNVSVDVDVASVAEVEDNDGPPSNLKEVNVPKIEEEHHATVEAEVELNESRVAEIEQEGSGFETEDTKASRDESQKAVGFEAVQTPETKTTRDMAEIVEEKTSEDAESVDETIAENEDLSFAEVSSGTVIESDGEMFVAAEAIASEENKEDLELNTDSSETISDPDESDSDNLDITEESTKSTDSMASETSLMSNEDDVSDWDEQVTPEKDAAASLDHSPTRQLTAFTENATVPSLAIQPTHSTPRRASDPASKAASDDKENENEEDVEPNTDSSETKSSPDESDSDNLDITEESTKCNDSMASETSLMSSEDGVPDWDEQVTPEKDAAASLDHSPTHQLTAFTENAAVPFLTIQPTLSTPSKPTSDNKENENEEDLELNSSTDSSETRSSHDESDSLDLTEGSTMSDDSSTASEISLTSNEDDAFDWDEQVTPKKDNTDSLDLTEESTKSNDSTASKISSISNEVDVPDWDEQVTPEKDAATHQLTALMENAAVPPTLPIPRRASASASKATARRDDKESTGSGSKTAPAKERSKIANKTAESVPMLEDLMRHLQLQELMSDNQKAN</sequence>
<organism evidence="2 3">
    <name type="scientific">Salvia divinorum</name>
    <name type="common">Maria pastora</name>
    <name type="synonym">Diviner's sage</name>
    <dbReference type="NCBI Taxonomy" id="28513"/>
    <lineage>
        <taxon>Eukaryota</taxon>
        <taxon>Viridiplantae</taxon>
        <taxon>Streptophyta</taxon>
        <taxon>Embryophyta</taxon>
        <taxon>Tracheophyta</taxon>
        <taxon>Spermatophyta</taxon>
        <taxon>Magnoliopsida</taxon>
        <taxon>eudicotyledons</taxon>
        <taxon>Gunneridae</taxon>
        <taxon>Pentapetalae</taxon>
        <taxon>asterids</taxon>
        <taxon>lamiids</taxon>
        <taxon>Lamiales</taxon>
        <taxon>Lamiaceae</taxon>
        <taxon>Nepetoideae</taxon>
        <taxon>Mentheae</taxon>
        <taxon>Salviinae</taxon>
        <taxon>Salvia</taxon>
        <taxon>Salvia subgen. Calosphace</taxon>
    </lineage>
</organism>
<dbReference type="AlphaFoldDB" id="A0ABD1GX35"/>